<dbReference type="AlphaFoldDB" id="M1VVQ9"/>
<dbReference type="EMBL" id="CAGA01000018">
    <property type="protein sequence ID" value="CCE29952.1"/>
    <property type="molecule type" value="Genomic_DNA"/>
</dbReference>
<name>M1VVQ9_CLAP2</name>
<comment type="caution">
    <text evidence="1">The sequence shown here is derived from an EMBL/GenBank/DDBJ whole genome shotgun (WGS) entry which is preliminary data.</text>
</comment>
<organism evidence="1 2">
    <name type="scientific">Claviceps purpurea (strain 20.1)</name>
    <name type="common">Ergot fungus</name>
    <name type="synonym">Sphacelia segetum</name>
    <dbReference type="NCBI Taxonomy" id="1111077"/>
    <lineage>
        <taxon>Eukaryota</taxon>
        <taxon>Fungi</taxon>
        <taxon>Dikarya</taxon>
        <taxon>Ascomycota</taxon>
        <taxon>Pezizomycotina</taxon>
        <taxon>Sordariomycetes</taxon>
        <taxon>Hypocreomycetidae</taxon>
        <taxon>Hypocreales</taxon>
        <taxon>Clavicipitaceae</taxon>
        <taxon>Claviceps</taxon>
    </lineage>
</organism>
<evidence type="ECO:0000313" key="1">
    <source>
        <dbReference type="EMBL" id="CCE29952.1"/>
    </source>
</evidence>
<evidence type="ECO:0000313" key="2">
    <source>
        <dbReference type="Proteomes" id="UP000016801"/>
    </source>
</evidence>
<gene>
    <name evidence="1" type="ORF">CPUR_03799</name>
</gene>
<accession>M1VVQ9</accession>
<proteinExistence type="predicted"/>
<keyword evidence="2" id="KW-1185">Reference proteome</keyword>
<dbReference type="HOGENOM" id="CLU_2049448_0_0_1"/>
<reference evidence="1 2" key="1">
    <citation type="journal article" date="2013" name="PLoS Genet.">
        <title>Plant-symbiotic fungi as chemical engineers: Multi-genome analysis of the Clavicipitaceae reveals dynamics of alkaloid loci.</title>
        <authorList>
            <person name="Schardl C.L."/>
            <person name="Young C.A."/>
            <person name="Hesse U."/>
            <person name="Amyotte S.G."/>
            <person name="Andreeva K."/>
            <person name="Calie P.J."/>
            <person name="Fleetwood D.J."/>
            <person name="Haws D.C."/>
            <person name="Moore N."/>
            <person name="Oeser B."/>
            <person name="Panaccione D.G."/>
            <person name="Schweri K.K."/>
            <person name="Voisey C.R."/>
            <person name="Farman M.L."/>
            <person name="Jaromczyk J.W."/>
            <person name="Roe B.A."/>
            <person name="O'Sullivan D.M."/>
            <person name="Scott B."/>
            <person name="Tudzynski P."/>
            <person name="An Z."/>
            <person name="Arnaoudova E.G."/>
            <person name="Bullock C.T."/>
            <person name="Charlton N.D."/>
            <person name="Chen L."/>
            <person name="Cox M."/>
            <person name="Dinkins R.D."/>
            <person name="Florea S."/>
            <person name="Glenn A.E."/>
            <person name="Gordon A."/>
            <person name="Gueldener U."/>
            <person name="Harris D.R."/>
            <person name="Hollin W."/>
            <person name="Jaromczyk J."/>
            <person name="Johnson R.D."/>
            <person name="Khan A.K."/>
            <person name="Leistner E."/>
            <person name="Leuchtmann A."/>
            <person name="Li C."/>
            <person name="Liu J."/>
            <person name="Liu J."/>
            <person name="Liu M."/>
            <person name="Mace W."/>
            <person name="Machado C."/>
            <person name="Nagabhyru P."/>
            <person name="Pan J."/>
            <person name="Schmid J."/>
            <person name="Sugawara K."/>
            <person name="Steiner U."/>
            <person name="Takach J.E."/>
            <person name="Tanaka E."/>
            <person name="Webb J.S."/>
            <person name="Wilson E.V."/>
            <person name="Wiseman J.L."/>
            <person name="Yoshida R."/>
            <person name="Zeng Z."/>
        </authorList>
    </citation>
    <scope>NUCLEOTIDE SEQUENCE [LARGE SCALE GENOMIC DNA]</scope>
    <source>
        <strain evidence="1 2">20.1</strain>
    </source>
</reference>
<sequence length="120" mass="13700">MFRDAVRVLDHGLDVAVLHGGKRIAGTGKEIHDNDVRLLQSRPWEWNIAATEEELARRLTEFHSWPVMVPEDEGQAWIEVPACDGLTEWATDVFRARERLALGFVSDLLDTVAMQRDFET</sequence>
<protein>
    <submittedName>
        <fullName evidence="1">Uncharacterized protein</fullName>
    </submittedName>
</protein>
<dbReference type="Proteomes" id="UP000016801">
    <property type="component" value="Unassembled WGS sequence"/>
</dbReference>
<dbReference type="VEuPathDB" id="FungiDB:CPUR_03799"/>